<proteinExistence type="predicted"/>
<gene>
    <name evidence="1" type="ORF">CPELLU_LOCUS440</name>
</gene>
<evidence type="ECO:0000313" key="2">
    <source>
        <dbReference type="Proteomes" id="UP000789759"/>
    </source>
</evidence>
<organism evidence="1 2">
    <name type="scientific">Cetraspora pellucida</name>
    <dbReference type="NCBI Taxonomy" id="1433469"/>
    <lineage>
        <taxon>Eukaryota</taxon>
        <taxon>Fungi</taxon>
        <taxon>Fungi incertae sedis</taxon>
        <taxon>Mucoromycota</taxon>
        <taxon>Glomeromycotina</taxon>
        <taxon>Glomeromycetes</taxon>
        <taxon>Diversisporales</taxon>
        <taxon>Gigasporaceae</taxon>
        <taxon>Cetraspora</taxon>
    </lineage>
</organism>
<reference evidence="1" key="1">
    <citation type="submission" date="2021-06" db="EMBL/GenBank/DDBJ databases">
        <authorList>
            <person name="Kallberg Y."/>
            <person name="Tangrot J."/>
            <person name="Rosling A."/>
        </authorList>
    </citation>
    <scope>NUCLEOTIDE SEQUENCE</scope>
    <source>
        <strain evidence="1">FL966</strain>
    </source>
</reference>
<dbReference type="EMBL" id="CAJVQA010000125">
    <property type="protein sequence ID" value="CAG8457044.1"/>
    <property type="molecule type" value="Genomic_DNA"/>
</dbReference>
<protein>
    <submittedName>
        <fullName evidence="1">3024_t:CDS:1</fullName>
    </submittedName>
</protein>
<keyword evidence="2" id="KW-1185">Reference proteome</keyword>
<dbReference type="Proteomes" id="UP000789759">
    <property type="component" value="Unassembled WGS sequence"/>
</dbReference>
<accession>A0A9N8VLN2</accession>
<sequence>MYKLSPYICLTTKSSVQEFGARLSQNTHVTPSCENSNNILADNAEVMLYQSRKRSPTVRNLKGNKLIWKRITKQFWKNQDIPFYRWDLGNT</sequence>
<name>A0A9N8VLN2_9GLOM</name>
<comment type="caution">
    <text evidence="1">The sequence shown here is derived from an EMBL/GenBank/DDBJ whole genome shotgun (WGS) entry which is preliminary data.</text>
</comment>
<evidence type="ECO:0000313" key="1">
    <source>
        <dbReference type="EMBL" id="CAG8457044.1"/>
    </source>
</evidence>
<dbReference type="AlphaFoldDB" id="A0A9N8VLN2"/>